<evidence type="ECO:0000256" key="4">
    <source>
        <dbReference type="ARBA" id="ARBA00022801"/>
    </source>
</evidence>
<dbReference type="RefSeq" id="WP_377304764.1">
    <property type="nucleotide sequence ID" value="NZ_CP180191.1"/>
</dbReference>
<dbReference type="Gene3D" id="3.40.630.10">
    <property type="entry name" value="Zn peptidases"/>
    <property type="match status" value="1"/>
</dbReference>
<reference evidence="11" key="1">
    <citation type="journal article" date="2019" name="Int. J. Syst. Evol. Microbiol.">
        <title>The Global Catalogue of Microorganisms (GCM) 10K type strain sequencing project: providing services to taxonomists for standard genome sequencing and annotation.</title>
        <authorList>
            <consortium name="The Broad Institute Genomics Platform"/>
            <consortium name="The Broad Institute Genome Sequencing Center for Infectious Disease"/>
            <person name="Wu L."/>
            <person name="Ma J."/>
        </authorList>
    </citation>
    <scope>NUCLEOTIDE SEQUENCE [LARGE SCALE GENOMIC DNA]</scope>
    <source>
        <strain evidence="11">KCTC 52168</strain>
    </source>
</reference>
<keyword evidence="5" id="KW-0862">Zinc</keyword>
<sequence>MVSLPAARSWRVWLGAALASLSLAAAAQPNKQGSERPERGDRNERVERFADLSFTPETPSFAAGRKDFTSDAELAAFIARLDASSNTMTWRILGKSPGGRDIHLMVFSSEGKSAAPELAATRKPVVWLIGQQHGNEPAGAEAALEVARRLAVGDLRSVLDKLTVVVLPRANPDGAASNRRETSVSDQNRDHLQLATLENQLLHRAMRAMPPALVIDAHEFAPAGRLLERFGVTQASDVLVQSASHPEISEAIRTLSRESFDPALDAAFKKAGLRSHLYHFLIDRPGQPNDKPLITAGGNYAGIARNTFGLYGAVSYLIETRGIGLGREHWQRRVGAHVLAASALIRTAATNVEALRRANAAARNGWTGDITVDYESRREVREVPVIDALTGEDRNLRVDFINTLQVTPSIRRSIPVGYILGPDQEAAAQRLAQHGLRVVRLYSATDANVERFIMRTPRNEAPEQGVPGDRVVVDTQTVTLNMPAGSFLVPMNQPLARVAAVALEPDAPGSFVATKLIRTNPASGTELPVYRLLLGLRAAGPLVEAP</sequence>
<dbReference type="InterPro" id="IPR000834">
    <property type="entry name" value="Peptidase_M14"/>
</dbReference>
<dbReference type="SUPFAM" id="SSF53187">
    <property type="entry name" value="Zn-dependent exopeptidases"/>
    <property type="match status" value="1"/>
</dbReference>
<dbReference type="CDD" id="cd06242">
    <property type="entry name" value="M14-like"/>
    <property type="match status" value="1"/>
</dbReference>
<organism evidence="10 11">
    <name type="scientific">Piscinibacterium candidicorallinum</name>
    <dbReference type="NCBI Taxonomy" id="1793872"/>
    <lineage>
        <taxon>Bacteria</taxon>
        <taxon>Pseudomonadati</taxon>
        <taxon>Pseudomonadota</taxon>
        <taxon>Betaproteobacteria</taxon>
        <taxon>Burkholderiales</taxon>
        <taxon>Piscinibacterium</taxon>
    </lineage>
</organism>
<dbReference type="PANTHER" id="PTHR11705:SF143">
    <property type="entry name" value="SLL0236 PROTEIN"/>
    <property type="match status" value="1"/>
</dbReference>
<evidence type="ECO:0000256" key="6">
    <source>
        <dbReference type="ARBA" id="ARBA00023049"/>
    </source>
</evidence>
<protein>
    <submittedName>
        <fullName evidence="10">M14 family metallopeptidase</fullName>
    </submittedName>
</protein>
<keyword evidence="3" id="KW-0645">Protease</keyword>
<keyword evidence="11" id="KW-1185">Reference proteome</keyword>
<dbReference type="Pfam" id="PF00246">
    <property type="entry name" value="Peptidase_M14"/>
    <property type="match status" value="1"/>
</dbReference>
<evidence type="ECO:0000256" key="3">
    <source>
        <dbReference type="ARBA" id="ARBA00022670"/>
    </source>
</evidence>
<feature type="chain" id="PRO_5046044817" evidence="8">
    <location>
        <begin position="28"/>
        <end position="546"/>
    </location>
</feature>
<gene>
    <name evidence="10" type="ORF">ACFOEN_13475</name>
</gene>
<keyword evidence="6" id="KW-0482">Metalloprotease</keyword>
<evidence type="ECO:0000256" key="5">
    <source>
        <dbReference type="ARBA" id="ARBA00022833"/>
    </source>
</evidence>
<comment type="caution">
    <text evidence="10">The sequence shown here is derived from an EMBL/GenBank/DDBJ whole genome shotgun (WGS) entry which is preliminary data.</text>
</comment>
<evidence type="ECO:0000313" key="11">
    <source>
        <dbReference type="Proteomes" id="UP001595556"/>
    </source>
</evidence>
<dbReference type="EMBL" id="JBHRTI010000007">
    <property type="protein sequence ID" value="MFC3148637.1"/>
    <property type="molecule type" value="Genomic_DNA"/>
</dbReference>
<accession>A0ABV7H4R2</accession>
<dbReference type="PROSITE" id="PS52035">
    <property type="entry name" value="PEPTIDASE_M14"/>
    <property type="match status" value="1"/>
</dbReference>
<feature type="signal peptide" evidence="8">
    <location>
        <begin position="1"/>
        <end position="27"/>
    </location>
</feature>
<keyword evidence="8" id="KW-0732">Signal</keyword>
<proteinExistence type="inferred from homology"/>
<evidence type="ECO:0000256" key="1">
    <source>
        <dbReference type="ARBA" id="ARBA00001947"/>
    </source>
</evidence>
<dbReference type="Proteomes" id="UP001595556">
    <property type="component" value="Unassembled WGS sequence"/>
</dbReference>
<name>A0ABV7H4R2_9BURK</name>
<comment type="cofactor">
    <cofactor evidence="1">
        <name>Zn(2+)</name>
        <dbReference type="ChEBI" id="CHEBI:29105"/>
    </cofactor>
</comment>
<keyword evidence="4" id="KW-0378">Hydrolase</keyword>
<evidence type="ECO:0000256" key="8">
    <source>
        <dbReference type="SAM" id="SignalP"/>
    </source>
</evidence>
<evidence type="ECO:0000313" key="10">
    <source>
        <dbReference type="EMBL" id="MFC3148637.1"/>
    </source>
</evidence>
<evidence type="ECO:0000259" key="9">
    <source>
        <dbReference type="PROSITE" id="PS52035"/>
    </source>
</evidence>
<evidence type="ECO:0000256" key="2">
    <source>
        <dbReference type="ARBA" id="ARBA00005988"/>
    </source>
</evidence>
<evidence type="ECO:0000256" key="7">
    <source>
        <dbReference type="PROSITE-ProRule" id="PRU01379"/>
    </source>
</evidence>
<comment type="similarity">
    <text evidence="2 7">Belongs to the peptidase M14 family.</text>
</comment>
<dbReference type="PANTHER" id="PTHR11705">
    <property type="entry name" value="PROTEASE FAMILY M14 CARBOXYPEPTIDASE A,B"/>
    <property type="match status" value="1"/>
</dbReference>
<feature type="active site" description="Proton donor/acceptor" evidence="7">
    <location>
        <position position="319"/>
    </location>
</feature>
<feature type="domain" description="Peptidase M14" evidence="9">
    <location>
        <begin position="67"/>
        <end position="348"/>
    </location>
</feature>